<feature type="compositionally biased region" description="Polar residues" evidence="12">
    <location>
        <begin position="364"/>
        <end position="377"/>
    </location>
</feature>
<feature type="compositionally biased region" description="Basic and acidic residues" evidence="12">
    <location>
        <begin position="60"/>
        <end position="74"/>
    </location>
</feature>
<dbReference type="GO" id="GO:0070971">
    <property type="term" value="C:endoplasmic reticulum exit site"/>
    <property type="evidence" value="ECO:0007669"/>
    <property type="project" value="TreeGrafter"/>
</dbReference>
<keyword evidence="4 10" id="KW-0256">Endoplasmic reticulum</keyword>
<evidence type="ECO:0000256" key="2">
    <source>
        <dbReference type="ARBA" id="ARBA00005927"/>
    </source>
</evidence>
<feature type="compositionally biased region" description="Polar residues" evidence="12">
    <location>
        <begin position="305"/>
        <end position="318"/>
    </location>
</feature>
<feature type="compositionally biased region" description="Polar residues" evidence="12">
    <location>
        <begin position="760"/>
        <end position="793"/>
    </location>
</feature>
<reference evidence="15" key="1">
    <citation type="journal article" date="2020" name="Stud. Mycol.">
        <title>101 Dothideomycetes genomes: a test case for predicting lifestyles and emergence of pathogens.</title>
        <authorList>
            <person name="Haridas S."/>
            <person name="Albert R."/>
            <person name="Binder M."/>
            <person name="Bloem J."/>
            <person name="Labutti K."/>
            <person name="Salamov A."/>
            <person name="Andreopoulos B."/>
            <person name="Baker S."/>
            <person name="Barry K."/>
            <person name="Bills G."/>
            <person name="Bluhm B."/>
            <person name="Cannon C."/>
            <person name="Castanera R."/>
            <person name="Culley D."/>
            <person name="Daum C."/>
            <person name="Ezra D."/>
            <person name="Gonzalez J."/>
            <person name="Henrissat B."/>
            <person name="Kuo A."/>
            <person name="Liang C."/>
            <person name="Lipzen A."/>
            <person name="Lutzoni F."/>
            <person name="Magnuson J."/>
            <person name="Mondo S."/>
            <person name="Nolan M."/>
            <person name="Ohm R."/>
            <person name="Pangilinan J."/>
            <person name="Park H.-J."/>
            <person name="Ramirez L."/>
            <person name="Alfaro M."/>
            <person name="Sun H."/>
            <person name="Tritt A."/>
            <person name="Yoshinaga Y."/>
            <person name="Zwiers L.-H."/>
            <person name="Turgeon B."/>
            <person name="Goodwin S."/>
            <person name="Spatafora J."/>
            <person name="Crous P."/>
            <person name="Grigoriev I."/>
        </authorList>
    </citation>
    <scope>NUCLEOTIDE SEQUENCE</scope>
    <source>
        <strain evidence="15">CBS 116435</strain>
    </source>
</reference>
<dbReference type="EMBL" id="MU003785">
    <property type="protein sequence ID" value="KAF2722136.1"/>
    <property type="molecule type" value="Genomic_DNA"/>
</dbReference>
<feature type="domain" description="Sec16 central conserved" evidence="14">
    <location>
        <begin position="936"/>
        <end position="1055"/>
    </location>
</feature>
<feature type="compositionally biased region" description="Low complexity" evidence="12">
    <location>
        <begin position="15"/>
        <end position="25"/>
    </location>
</feature>
<organism evidence="15 16">
    <name type="scientific">Polychaeton citri CBS 116435</name>
    <dbReference type="NCBI Taxonomy" id="1314669"/>
    <lineage>
        <taxon>Eukaryota</taxon>
        <taxon>Fungi</taxon>
        <taxon>Dikarya</taxon>
        <taxon>Ascomycota</taxon>
        <taxon>Pezizomycotina</taxon>
        <taxon>Dothideomycetes</taxon>
        <taxon>Dothideomycetidae</taxon>
        <taxon>Capnodiales</taxon>
        <taxon>Capnodiaceae</taxon>
        <taxon>Polychaeton</taxon>
    </lineage>
</organism>
<feature type="compositionally biased region" description="Low complexity" evidence="12">
    <location>
        <begin position="651"/>
        <end position="673"/>
    </location>
</feature>
<dbReference type="Pfam" id="PF12931">
    <property type="entry name" value="TPR_Sec16"/>
    <property type="match status" value="1"/>
</dbReference>
<evidence type="ECO:0000256" key="4">
    <source>
        <dbReference type="ARBA" id="ARBA00022824"/>
    </source>
</evidence>
<feature type="compositionally biased region" description="Polar residues" evidence="12">
    <location>
        <begin position="546"/>
        <end position="556"/>
    </location>
</feature>
<feature type="compositionally biased region" description="Basic and acidic residues" evidence="12">
    <location>
        <begin position="1713"/>
        <end position="1753"/>
    </location>
</feature>
<feature type="compositionally biased region" description="Low complexity" evidence="12">
    <location>
        <begin position="1850"/>
        <end position="1862"/>
    </location>
</feature>
<dbReference type="CDD" id="cd09233">
    <property type="entry name" value="ACE1-Sec16-like"/>
    <property type="match status" value="1"/>
</dbReference>
<keyword evidence="3 10" id="KW-0813">Transport</keyword>
<evidence type="ECO:0000256" key="10">
    <source>
        <dbReference type="RuleBase" id="RU364101"/>
    </source>
</evidence>
<dbReference type="GO" id="GO:0007030">
    <property type="term" value="P:Golgi organization"/>
    <property type="evidence" value="ECO:0007669"/>
    <property type="project" value="TreeGrafter"/>
</dbReference>
<dbReference type="PANTHER" id="PTHR13402">
    <property type="entry name" value="RGPR-RELATED"/>
    <property type="match status" value="1"/>
</dbReference>
<evidence type="ECO:0000256" key="9">
    <source>
        <dbReference type="ARBA" id="ARBA00024687"/>
    </source>
</evidence>
<evidence type="ECO:0000259" key="13">
    <source>
        <dbReference type="Pfam" id="PF12931"/>
    </source>
</evidence>
<feature type="compositionally biased region" description="Basic and acidic residues" evidence="12">
    <location>
        <begin position="430"/>
        <end position="444"/>
    </location>
</feature>
<dbReference type="Pfam" id="PF12932">
    <property type="entry name" value="Sec16"/>
    <property type="match status" value="1"/>
</dbReference>
<feature type="compositionally biased region" description="Low complexity" evidence="12">
    <location>
        <begin position="865"/>
        <end position="877"/>
    </location>
</feature>
<evidence type="ECO:0000256" key="11">
    <source>
        <dbReference type="SAM" id="Coils"/>
    </source>
</evidence>
<accession>A0A9P4QBX2</accession>
<feature type="compositionally biased region" description="Polar residues" evidence="12">
    <location>
        <begin position="813"/>
        <end position="826"/>
    </location>
</feature>
<feature type="region of interest" description="Disordered" evidence="12">
    <location>
        <begin position="424"/>
        <end position="888"/>
    </location>
</feature>
<feature type="compositionally biased region" description="Polar residues" evidence="12">
    <location>
        <begin position="618"/>
        <end position="631"/>
    </location>
</feature>
<keyword evidence="8 10" id="KW-0472">Membrane</keyword>
<feature type="domain" description="Sec16 Sec23-binding" evidence="13">
    <location>
        <begin position="1105"/>
        <end position="1406"/>
    </location>
</feature>
<dbReference type="OrthoDB" id="8918678at2759"/>
<feature type="region of interest" description="Disordered" evidence="12">
    <location>
        <begin position="207"/>
        <end position="335"/>
    </location>
</feature>
<evidence type="ECO:0000256" key="7">
    <source>
        <dbReference type="ARBA" id="ARBA00023006"/>
    </source>
</evidence>
<keyword evidence="6 10" id="KW-0653">Protein transport</keyword>
<feature type="compositionally biased region" description="Polar residues" evidence="12">
    <location>
        <begin position="588"/>
        <end position="599"/>
    </location>
</feature>
<comment type="similarity">
    <text evidence="2 10">Belongs to the SEC16 family.</text>
</comment>
<name>A0A9P4QBX2_9PEZI</name>
<feature type="compositionally biased region" description="Gly residues" evidence="12">
    <location>
        <begin position="1925"/>
        <end position="1935"/>
    </location>
</feature>
<dbReference type="GO" id="GO:0012507">
    <property type="term" value="C:ER to Golgi transport vesicle membrane"/>
    <property type="evidence" value="ECO:0007669"/>
    <property type="project" value="TreeGrafter"/>
</dbReference>
<feature type="region of interest" description="Disordered" evidence="12">
    <location>
        <begin position="1"/>
        <end position="142"/>
    </location>
</feature>
<gene>
    <name evidence="15" type="ORF">K431DRAFT_284337</name>
</gene>
<keyword evidence="11" id="KW-0175">Coiled coil</keyword>
<feature type="compositionally biased region" description="Polar residues" evidence="12">
    <location>
        <begin position="1622"/>
        <end position="1638"/>
    </location>
</feature>
<dbReference type="GO" id="GO:0015031">
    <property type="term" value="P:protein transport"/>
    <property type="evidence" value="ECO:0007669"/>
    <property type="project" value="UniProtKB-KW"/>
</dbReference>
<feature type="compositionally biased region" description="Low complexity" evidence="12">
    <location>
        <begin position="1817"/>
        <end position="1842"/>
    </location>
</feature>
<feature type="compositionally biased region" description="Polar residues" evidence="12">
    <location>
        <begin position="1909"/>
        <end position="1918"/>
    </location>
</feature>
<dbReference type="PANTHER" id="PTHR13402:SF6">
    <property type="entry name" value="SECRETORY 16, ISOFORM I"/>
    <property type="match status" value="1"/>
</dbReference>
<dbReference type="GO" id="GO:0005789">
    <property type="term" value="C:endoplasmic reticulum membrane"/>
    <property type="evidence" value="ECO:0007669"/>
    <property type="project" value="UniProtKB-SubCell"/>
</dbReference>
<feature type="compositionally biased region" description="Low complexity" evidence="12">
    <location>
        <begin position="1534"/>
        <end position="1549"/>
    </location>
</feature>
<feature type="compositionally biased region" description="Low complexity" evidence="12">
    <location>
        <begin position="1890"/>
        <end position="1905"/>
    </location>
</feature>
<feature type="compositionally biased region" description="Polar residues" evidence="12">
    <location>
        <begin position="691"/>
        <end position="701"/>
    </location>
</feature>
<dbReference type="InterPro" id="IPR024340">
    <property type="entry name" value="Sec16_CCD"/>
</dbReference>
<feature type="compositionally biased region" description="Low complexity" evidence="12">
    <location>
        <begin position="703"/>
        <end position="714"/>
    </location>
</feature>
<feature type="compositionally biased region" description="Polar residues" evidence="12">
    <location>
        <begin position="1602"/>
        <end position="1614"/>
    </location>
</feature>
<proteinExistence type="inferred from homology"/>
<evidence type="ECO:0000256" key="5">
    <source>
        <dbReference type="ARBA" id="ARBA00022892"/>
    </source>
</evidence>
<comment type="subcellular location">
    <subcellularLocation>
        <location evidence="1">Endoplasmic reticulum membrane</location>
        <topology evidence="1">Peripheral membrane protein</topology>
        <orientation evidence="1">Cytoplasmic side</orientation>
    </subcellularLocation>
</comment>
<evidence type="ECO:0000256" key="3">
    <source>
        <dbReference type="ARBA" id="ARBA00022448"/>
    </source>
</evidence>
<keyword evidence="5 10" id="KW-0931">ER-Golgi transport</keyword>
<dbReference type="GO" id="GO:0006914">
    <property type="term" value="P:autophagy"/>
    <property type="evidence" value="ECO:0007669"/>
    <property type="project" value="UniProtKB-KW"/>
</dbReference>
<evidence type="ECO:0000256" key="6">
    <source>
        <dbReference type="ARBA" id="ARBA00022927"/>
    </source>
</evidence>
<evidence type="ECO:0000313" key="15">
    <source>
        <dbReference type="EMBL" id="KAF2722136.1"/>
    </source>
</evidence>
<keyword evidence="7 10" id="KW-0072">Autophagy</keyword>
<feature type="compositionally biased region" description="Low complexity" evidence="12">
    <location>
        <begin position="1871"/>
        <end position="1880"/>
    </location>
</feature>
<protein>
    <recommendedName>
        <fullName evidence="10">Protein transport protein sec16</fullName>
    </recommendedName>
</protein>
<comment type="caution">
    <text evidence="15">The sequence shown here is derived from an EMBL/GenBank/DDBJ whole genome shotgun (WGS) entry which is preliminary data.</text>
</comment>
<dbReference type="InterPro" id="IPR024298">
    <property type="entry name" value="Sec16_Sec23-bd"/>
</dbReference>
<evidence type="ECO:0000256" key="8">
    <source>
        <dbReference type="ARBA" id="ARBA00023136"/>
    </source>
</evidence>
<feature type="compositionally biased region" description="Polar residues" evidence="12">
    <location>
        <begin position="1581"/>
        <end position="1593"/>
    </location>
</feature>
<comment type="function">
    <text evidence="9 10">Involved in the initiation of assembly of the COPII coat required for the formation of transport vesicles from the endoplasmic reticulum (ER) and the selection of cargo molecules. Also involved in autophagy.</text>
</comment>
<evidence type="ECO:0000256" key="12">
    <source>
        <dbReference type="SAM" id="MobiDB-lite"/>
    </source>
</evidence>
<dbReference type="FunFam" id="1.25.40.1030:FF:000008">
    <property type="entry name" value="Protein transport protein sec16"/>
    <property type="match status" value="1"/>
</dbReference>
<feature type="coiled-coil region" evidence="11">
    <location>
        <begin position="999"/>
        <end position="1026"/>
    </location>
</feature>
<dbReference type="Gene3D" id="1.25.40.1030">
    <property type="match status" value="1"/>
</dbReference>
<dbReference type="Proteomes" id="UP000799441">
    <property type="component" value="Unassembled WGS sequence"/>
</dbReference>
<evidence type="ECO:0000256" key="1">
    <source>
        <dbReference type="ARBA" id="ARBA00004397"/>
    </source>
</evidence>
<keyword evidence="16" id="KW-1185">Reference proteome</keyword>
<feature type="compositionally biased region" description="Low complexity" evidence="12">
    <location>
        <begin position="566"/>
        <end position="579"/>
    </location>
</feature>
<feature type="region of interest" description="Disordered" evidence="12">
    <location>
        <begin position="1526"/>
        <end position="1777"/>
    </location>
</feature>
<evidence type="ECO:0000259" key="14">
    <source>
        <dbReference type="Pfam" id="PF12932"/>
    </source>
</evidence>
<evidence type="ECO:0000313" key="16">
    <source>
        <dbReference type="Proteomes" id="UP000799441"/>
    </source>
</evidence>
<sequence length="1951" mass="207484">MEDDDFPNFGNAYPAATTHSTTSASWNPALREEKRNLNLATETAAPAFDAQKEDDDDDFFDRYPKATPKKDVSPKQDLQTAEDQEDPYTTSPLKERKRSISVNHSIEVRSEPAPLNSVESAPITISEVEGPISRSGSGLIDSIDEQDDEDAVFGVEESAQQQDKHLEEVMPSAQLEKQLPSEGVQEIDHGLLDQHVNDIQSQAALYEHQSESTELEEAQVESEHAPLIQDEQPPPTPGLASRVQTGGLGTVSNTQTRVDPHPSLDRAFTSDFTDQPQAPLETAEPTVDEAWPAAGDDATFGDLLDQSSQTQHMRQSSYERPAAPMVQSRERSGTDLFDEAADAAIAQADAQGTDPSEALENIATVESMQESAGQSQDAAPKEQDLTAAWAAALDDDDDDVLVDEETHLDPSDLFGDDADDFLEDDFLAEELSHPPEPVRGRLDQYRPGQMPQRPQPYKAHSLNSPIARAAGTPDTGLFDLYGDSEPPNQPQQQQRRPLPATATSFADKSKGGYQSPYDLPMEVKPRRAHKPQAPTVASPHSVAPPRSSSFASSTGVPPSAPPQIPSLGSAGRSSSSHESVPPPGGPNGTTASAKSTPQMDSGFFADLPVSSKTRQRVHTPQQQSMVSTPPIASQFPPRVSSSTIDTPPMAIQPKPSAPPSIAQQQTQQAASGIMGVLHQPERQPMFPDQPQLASQPQQSIGTAPPASSRYSPSAQRQTPQGPMAPPPSNQRGFSPAPPITRSVSKTRYSPAPAAQPGVQKVTTASSQAVPVSIPNTLPTRTSQSFAPRTSSPLAHSIGKPQPEINKELPASPPQSISGFTNMSMSPERSEAPRQSKYAPQEKFAGASPGSSFGPPIRSRTQSPGSTMKQSSMSMTQMERPLSSGESASVSMFQAQAPTAKKGPVLPHRRQFSRDISFAAPQDERSQDPLQRWKGQPIFTWDASGKVLQSFPKQTPFYATGAGPSIKCMAGDIHVQEASTFMALDERTAKYPGPLAAKSKGKKKELLAWLEGKLEDLERETEQALLNFELSPEHKKRVEEKFVLWKLMKIFLEHDGTLEGNPKIEEEVRRILLPNLAQMNQVIDLQSPIPASVQGDVVDKASLMQLRQALFEGQRERAVWLAEEKKLWGHALIIASTMGPAIWKQIVQSFVRSNVKSLGSDAKSMATLYQVFAGNAEECVDELVPPSARAGFQMMSKSPGVTASNPLEGLDQWRETLSLVASNRTAQDGQSLISLGKLLTSYGRVEAAHSCFLFAKSFVKHSGADDTDADFVLLGGNHQSKDETLGADLDTILLTEIYEYACSLSTSASSLVYAPHLQAYKLIHAQELAAYGLKNKAQSYCQHIASAMSSSTRGSPYYHSTLTQEIAALDSFISQTPEHSGGLFSKPSMTKVSSGVGSWFNKFVAGEDAETSSSVSGAVASSEVGAEASGPFGGVPTNGATISRPASGMDMYANLGGGVSVPGRPTTTTAAFAPSSAPSRYVPGAPLTQAMSVTKPEQPAINRYAPAGSYAPRSRPSMDSVQFFQPELGNSLGVPSEPIRPSSSRSTSSRYAPIAQSGLVPRPEVERASSDYSVPFGESASRRGSGQSGLSNMSYEPKPILAEQQQASPFGSYQPSVPDKSMSPPQQTDPEEQQSSNPIFANGITPSFLEADPEGGDTYQPPSMGGYEPPTASNSYEPPAFQPYQPEPDSPETPSDKSAKPTKRGIMDDEDDELAKRAEALKKAQADREADEAFRKAAEADAARDGGKDNDKKGGWFGGWFAGKGKEGDLSGSGPIKAKLGEQSSFYYDEQLKKWVNKKGGTEAASASAPTPPPPRGPSSRVPSGTSSMGPPSGPPSRIASGTGLSGLAGGPSSRPPTSSGLSTVAQPPSRTGTPGTPAGAGANGEGFPVSGTPPAGPGLLSAGGPPSRPATSLSNASSIDDLLGPPGGSRRAGGAKGKKKGGRYVDVMAGQ</sequence>
<dbReference type="GO" id="GO:0070973">
    <property type="term" value="P:protein localization to endoplasmic reticulum exit site"/>
    <property type="evidence" value="ECO:0007669"/>
    <property type="project" value="TreeGrafter"/>
</dbReference>
<dbReference type="GO" id="GO:0016192">
    <property type="term" value="P:vesicle-mediated transport"/>
    <property type="evidence" value="ECO:0007669"/>
    <property type="project" value="UniProtKB-KW"/>
</dbReference>
<feature type="region of interest" description="Disordered" evidence="12">
    <location>
        <begin position="1798"/>
        <end position="1951"/>
    </location>
</feature>
<feature type="compositionally biased region" description="Low complexity" evidence="12">
    <location>
        <begin position="490"/>
        <end position="499"/>
    </location>
</feature>
<feature type="region of interest" description="Disordered" evidence="12">
    <location>
        <begin position="348"/>
        <end position="383"/>
    </location>
</feature>